<keyword evidence="14" id="KW-1185">Reference proteome</keyword>
<dbReference type="EMBL" id="JBJUIK010000004">
    <property type="protein sequence ID" value="KAL3529323.1"/>
    <property type="molecule type" value="Genomic_DNA"/>
</dbReference>
<comment type="caution">
    <text evidence="13">The sequence shown here is derived from an EMBL/GenBank/DDBJ whole genome shotgun (WGS) entry which is preliminary data.</text>
</comment>
<reference evidence="13 14" key="1">
    <citation type="submission" date="2024-11" db="EMBL/GenBank/DDBJ databases">
        <title>A near-complete genome assembly of Cinchona calisaya.</title>
        <authorList>
            <person name="Lian D.C."/>
            <person name="Zhao X.W."/>
            <person name="Wei L."/>
        </authorList>
    </citation>
    <scope>NUCLEOTIDE SEQUENCE [LARGE SCALE GENOMIC DNA]</scope>
    <source>
        <tissue evidence="13">Nenye</tissue>
    </source>
</reference>
<feature type="domain" description="DDT" evidence="12">
    <location>
        <begin position="389"/>
        <end position="454"/>
    </location>
</feature>
<keyword evidence="4" id="KW-1017">Isopeptide bond</keyword>
<proteinExistence type="predicted"/>
<evidence type="ECO:0000256" key="6">
    <source>
        <dbReference type="ARBA" id="ARBA00022843"/>
    </source>
</evidence>
<dbReference type="InterPro" id="IPR040221">
    <property type="entry name" value="CDCA7/CDA7L"/>
</dbReference>
<organism evidence="13 14">
    <name type="scientific">Cinchona calisaya</name>
    <dbReference type="NCBI Taxonomy" id="153742"/>
    <lineage>
        <taxon>Eukaryota</taxon>
        <taxon>Viridiplantae</taxon>
        <taxon>Streptophyta</taxon>
        <taxon>Embryophyta</taxon>
        <taxon>Tracheophyta</taxon>
        <taxon>Spermatophyta</taxon>
        <taxon>Magnoliopsida</taxon>
        <taxon>eudicotyledons</taxon>
        <taxon>Gunneridae</taxon>
        <taxon>Pentapetalae</taxon>
        <taxon>asterids</taxon>
        <taxon>lamiids</taxon>
        <taxon>Gentianales</taxon>
        <taxon>Rubiaceae</taxon>
        <taxon>Cinchonoideae</taxon>
        <taxon>Cinchoneae</taxon>
        <taxon>Cinchona</taxon>
    </lineage>
</organism>
<evidence type="ECO:0000313" key="14">
    <source>
        <dbReference type="Proteomes" id="UP001630127"/>
    </source>
</evidence>
<dbReference type="GO" id="GO:0005634">
    <property type="term" value="C:nucleus"/>
    <property type="evidence" value="ECO:0007669"/>
    <property type="project" value="UniProtKB-SubCell"/>
</dbReference>
<evidence type="ECO:0000256" key="8">
    <source>
        <dbReference type="ARBA" id="ARBA00023163"/>
    </source>
</evidence>
<feature type="coiled-coil region" evidence="10">
    <location>
        <begin position="538"/>
        <end position="565"/>
    </location>
</feature>
<comment type="subcellular location">
    <subcellularLocation>
        <location evidence="2">Cytoplasm</location>
    </subcellularLocation>
    <subcellularLocation>
        <location evidence="1">Nucleus</location>
    </subcellularLocation>
</comment>
<dbReference type="PANTHER" id="PTHR31169:SF8">
    <property type="entry name" value="ZINC-FINGER DOMAIN OF MONOAMINE-OXIDASE A REPRESSOR R1 PROTEIN"/>
    <property type="match status" value="1"/>
</dbReference>
<dbReference type="SMART" id="SM00571">
    <property type="entry name" value="DDT"/>
    <property type="match status" value="1"/>
</dbReference>
<feature type="compositionally biased region" description="Polar residues" evidence="11">
    <location>
        <begin position="20"/>
        <end position="34"/>
    </location>
</feature>
<keyword evidence="7" id="KW-0805">Transcription regulation</keyword>
<keyword evidence="10" id="KW-0175">Coiled coil</keyword>
<keyword evidence="6" id="KW-0832">Ubl conjugation</keyword>
<dbReference type="PROSITE" id="PS50827">
    <property type="entry name" value="DDT"/>
    <property type="match status" value="1"/>
</dbReference>
<dbReference type="PANTHER" id="PTHR31169">
    <property type="entry name" value="OS05G0300700 PROTEIN"/>
    <property type="match status" value="1"/>
</dbReference>
<protein>
    <recommendedName>
        <fullName evidence="12">DDT domain-containing protein</fullName>
    </recommendedName>
</protein>
<evidence type="ECO:0000256" key="1">
    <source>
        <dbReference type="ARBA" id="ARBA00004123"/>
    </source>
</evidence>
<evidence type="ECO:0000256" key="7">
    <source>
        <dbReference type="ARBA" id="ARBA00023015"/>
    </source>
</evidence>
<evidence type="ECO:0000256" key="11">
    <source>
        <dbReference type="SAM" id="MobiDB-lite"/>
    </source>
</evidence>
<evidence type="ECO:0000256" key="10">
    <source>
        <dbReference type="SAM" id="Coils"/>
    </source>
</evidence>
<evidence type="ECO:0000256" key="4">
    <source>
        <dbReference type="ARBA" id="ARBA00022499"/>
    </source>
</evidence>
<dbReference type="GO" id="GO:0005737">
    <property type="term" value="C:cytoplasm"/>
    <property type="evidence" value="ECO:0007669"/>
    <property type="project" value="UniProtKB-SubCell"/>
</dbReference>
<evidence type="ECO:0000256" key="5">
    <source>
        <dbReference type="ARBA" id="ARBA00022553"/>
    </source>
</evidence>
<dbReference type="Pfam" id="PF10497">
    <property type="entry name" value="zf-4CXXC_R1"/>
    <property type="match status" value="1"/>
</dbReference>
<feature type="compositionally biased region" description="Low complexity" evidence="11">
    <location>
        <begin position="1"/>
        <end position="19"/>
    </location>
</feature>
<evidence type="ECO:0000256" key="2">
    <source>
        <dbReference type="ARBA" id="ARBA00004496"/>
    </source>
</evidence>
<keyword evidence="9" id="KW-0539">Nucleus</keyword>
<name>A0ABD3AHJ1_9GENT</name>
<feature type="region of interest" description="Disordered" evidence="11">
    <location>
        <begin position="1"/>
        <end position="34"/>
    </location>
</feature>
<gene>
    <name evidence="13" type="ORF">ACH5RR_008645</name>
</gene>
<evidence type="ECO:0000259" key="12">
    <source>
        <dbReference type="PROSITE" id="PS50827"/>
    </source>
</evidence>
<sequence>MAVTRTSTAAASRNTPTTPLSTSKTIQKGQNSRSITRKRKYDNATCSTSSVKRNMSPGIRLIGGRIYDSENGKTCHQCRQKTLDFSVSCRNFSGNKQCAFHYCHICLLNRYGEKAEEAAVLGCTWKCPSCRGVCNCSRCMKQRGCKPTGILLHTAKANGFSSVSEMLHLEEMKRPEKDEGASSKKRKATNEEPAASSKIGRRKSGLDGKENSICLHRSLKTEGNMKGSMTNKMAKTRKADGKDIFAKRKTKGDATLWKRIIGSTTTFKEADGKDHFARGKTKGDATLQKRIARSSANLREFPKGQEEVNVKADGNLKPNENISRQLSYFKDIDAKEPVNVRSFAAEKTVEDVQLSRKAAADVDVKVSNADIPLPQAAKLTKVANLDFDAEDIGHALQFLEFCEAFGQVLDLKKGQPEFLLQELTCCQNTHRRCDFSLERLHIKLLSMIQHDSENGCTSLKARGRKSWLEALVKQISGCPYISKEFILNCSHLSREGYEKLESSKKLKILTFLCDEALGTSQLRIWIDTKNFESVQERKKAKKMLLHQAKNAKMKLQDEVAKAILLRNGAPLSITEHQNLVSKIKVEICKPLQVVPQSSVVRSDPILSDADGRKFWKLKSHSGEMDVLLQDVSCRDQITTEENWFFYDVHQKADIEKYISSVKEA</sequence>
<dbReference type="InterPro" id="IPR018866">
    <property type="entry name" value="Znf-4CXXC_R1"/>
</dbReference>
<accession>A0ABD3AHJ1</accession>
<dbReference type="InterPro" id="IPR018501">
    <property type="entry name" value="DDT_dom"/>
</dbReference>
<dbReference type="AlphaFoldDB" id="A0ABD3AHJ1"/>
<dbReference type="Proteomes" id="UP001630127">
    <property type="component" value="Unassembled WGS sequence"/>
</dbReference>
<feature type="compositionally biased region" description="Basic and acidic residues" evidence="11">
    <location>
        <begin position="171"/>
        <end position="182"/>
    </location>
</feature>
<keyword evidence="8" id="KW-0804">Transcription</keyword>
<evidence type="ECO:0000313" key="13">
    <source>
        <dbReference type="EMBL" id="KAL3529323.1"/>
    </source>
</evidence>
<feature type="region of interest" description="Disordered" evidence="11">
    <location>
        <begin position="171"/>
        <end position="208"/>
    </location>
</feature>
<evidence type="ECO:0000256" key="3">
    <source>
        <dbReference type="ARBA" id="ARBA00022490"/>
    </source>
</evidence>
<evidence type="ECO:0000256" key="9">
    <source>
        <dbReference type="ARBA" id="ARBA00023242"/>
    </source>
</evidence>
<keyword evidence="3" id="KW-0963">Cytoplasm</keyword>
<keyword evidence="5" id="KW-0597">Phosphoprotein</keyword>